<dbReference type="EC" id="2.7.13.3" evidence="2"/>
<evidence type="ECO:0000256" key="4">
    <source>
        <dbReference type="ARBA" id="ARBA00022679"/>
    </source>
</evidence>
<comment type="catalytic activity">
    <reaction evidence="1">
        <text>ATP + protein L-histidine = ADP + protein N-phospho-L-histidine.</text>
        <dbReference type="EC" id="2.7.13.3"/>
    </reaction>
</comment>
<evidence type="ECO:0000259" key="8">
    <source>
        <dbReference type="PROSITE" id="PS50113"/>
    </source>
</evidence>
<gene>
    <name evidence="9" type="ORF">HNV10_04935</name>
</gene>
<dbReference type="Pfam" id="PF02518">
    <property type="entry name" value="HATPase_c"/>
    <property type="match status" value="1"/>
</dbReference>
<keyword evidence="3" id="KW-0597">Phosphoprotein</keyword>
<dbReference type="SUPFAM" id="SSF55785">
    <property type="entry name" value="PYP-like sensor domain (PAS domain)"/>
    <property type="match status" value="1"/>
</dbReference>
<sequence length="391" mass="45138">MKLSDFNLTNYKSKFYEKNKLSNQNFEDIKHKIALEISKVGVWDWNVKTNKVTYSEASNEIIGYGKDEIKNTAAAWNDRIHPDDKEAYFSGFKSHLKGEIDFYENEYRIKCKDGSYKWILHKGKVIEHDTNKKPSHIIGTHTDITKLKTTEDKQNKNLLLITNQNKRLYSFTHIVSHNLKTHIGNFQNLLELYDNAKNEIEKGDLILHLKSISDSLTNTIVDLDDIISIKSKAQTHQINERIYLYNCCNKVIESLSSESKTRGVTIHNALRKDEVILSNKSYLDSIFYNLISNGIKYSDPNKNSQIVIQSVHTKDFIKILISDNGIGIDMDKYKDQIFEMYQTFHGTNRQDSRGIGLYITKTQVEALHGEIQIESKLNEGTAFSVTLKKQK</sequence>
<reference evidence="9 10" key="1">
    <citation type="journal article" date="2015" name="Int. J. Syst. Evol. Microbiol.">
        <title>Winogradskyella litoriviva sp. nov., isolated from coastal seawater.</title>
        <authorList>
            <person name="Nedashkovskaya O.I."/>
            <person name="Kukhlevskiy A.D."/>
            <person name="Zhukova N.V."/>
            <person name="Kim S.J."/>
            <person name="Rhee S.K."/>
            <person name="Mikhailov V.V."/>
        </authorList>
    </citation>
    <scope>NUCLEOTIDE SEQUENCE [LARGE SCALE GENOMIC DNA]</scope>
    <source>
        <strain evidence="9 10">KMM6491</strain>
    </source>
</reference>
<keyword evidence="4" id="KW-0808">Transferase</keyword>
<keyword evidence="10" id="KW-1185">Reference proteome</keyword>
<organism evidence="9 10">
    <name type="scientific">Winogradskyella litoriviva</name>
    <dbReference type="NCBI Taxonomy" id="1220182"/>
    <lineage>
        <taxon>Bacteria</taxon>
        <taxon>Pseudomonadati</taxon>
        <taxon>Bacteroidota</taxon>
        <taxon>Flavobacteriia</taxon>
        <taxon>Flavobacteriales</taxon>
        <taxon>Flavobacteriaceae</taxon>
        <taxon>Winogradskyella</taxon>
    </lineage>
</organism>
<dbReference type="SMART" id="SM00387">
    <property type="entry name" value="HATPase_c"/>
    <property type="match status" value="1"/>
</dbReference>
<evidence type="ECO:0000256" key="5">
    <source>
        <dbReference type="ARBA" id="ARBA00022777"/>
    </source>
</evidence>
<dbReference type="PROSITE" id="PS50112">
    <property type="entry name" value="PAS"/>
    <property type="match status" value="1"/>
</dbReference>
<dbReference type="SUPFAM" id="SSF55874">
    <property type="entry name" value="ATPase domain of HSP90 chaperone/DNA topoisomerase II/histidine kinase"/>
    <property type="match status" value="1"/>
</dbReference>
<dbReference type="PRINTS" id="PR00344">
    <property type="entry name" value="BCTRLSENSOR"/>
</dbReference>
<proteinExistence type="predicted"/>
<dbReference type="InterPro" id="IPR005467">
    <property type="entry name" value="His_kinase_dom"/>
</dbReference>
<accession>A0ABX2E258</accession>
<dbReference type="Gene3D" id="3.30.450.20">
    <property type="entry name" value="PAS domain"/>
    <property type="match status" value="1"/>
</dbReference>
<dbReference type="PROSITE" id="PS50109">
    <property type="entry name" value="HIS_KIN"/>
    <property type="match status" value="1"/>
</dbReference>
<dbReference type="InterPro" id="IPR036890">
    <property type="entry name" value="HATPase_C_sf"/>
</dbReference>
<evidence type="ECO:0000256" key="1">
    <source>
        <dbReference type="ARBA" id="ARBA00000085"/>
    </source>
</evidence>
<dbReference type="InterPro" id="IPR000700">
    <property type="entry name" value="PAS-assoc_C"/>
</dbReference>
<dbReference type="PROSITE" id="PS50113">
    <property type="entry name" value="PAC"/>
    <property type="match status" value="1"/>
</dbReference>
<dbReference type="PANTHER" id="PTHR43304">
    <property type="entry name" value="PHYTOCHROME-LIKE PROTEIN CPH1"/>
    <property type="match status" value="1"/>
</dbReference>
<protein>
    <recommendedName>
        <fullName evidence="2">histidine kinase</fullName>
        <ecNumber evidence="2">2.7.13.3</ecNumber>
    </recommendedName>
</protein>
<dbReference type="InterPro" id="IPR004358">
    <property type="entry name" value="Sig_transdc_His_kin-like_C"/>
</dbReference>
<dbReference type="NCBIfam" id="TIGR00229">
    <property type="entry name" value="sensory_box"/>
    <property type="match status" value="1"/>
</dbReference>
<evidence type="ECO:0000259" key="6">
    <source>
        <dbReference type="PROSITE" id="PS50109"/>
    </source>
</evidence>
<dbReference type="CDD" id="cd00130">
    <property type="entry name" value="PAS"/>
    <property type="match status" value="1"/>
</dbReference>
<dbReference type="Proteomes" id="UP000805085">
    <property type="component" value="Unassembled WGS sequence"/>
</dbReference>
<dbReference type="InterPro" id="IPR001610">
    <property type="entry name" value="PAC"/>
</dbReference>
<evidence type="ECO:0000256" key="3">
    <source>
        <dbReference type="ARBA" id="ARBA00022553"/>
    </source>
</evidence>
<dbReference type="InterPro" id="IPR035965">
    <property type="entry name" value="PAS-like_dom_sf"/>
</dbReference>
<dbReference type="Pfam" id="PF08447">
    <property type="entry name" value="PAS_3"/>
    <property type="match status" value="1"/>
</dbReference>
<keyword evidence="5 9" id="KW-0418">Kinase</keyword>
<dbReference type="PANTHER" id="PTHR43304:SF1">
    <property type="entry name" value="PAC DOMAIN-CONTAINING PROTEIN"/>
    <property type="match status" value="1"/>
</dbReference>
<name>A0ABX2E258_9FLAO</name>
<dbReference type="GO" id="GO:0016301">
    <property type="term" value="F:kinase activity"/>
    <property type="evidence" value="ECO:0007669"/>
    <property type="project" value="UniProtKB-KW"/>
</dbReference>
<dbReference type="Gene3D" id="3.30.565.10">
    <property type="entry name" value="Histidine kinase-like ATPase, C-terminal domain"/>
    <property type="match status" value="1"/>
</dbReference>
<feature type="domain" description="PAC" evidence="8">
    <location>
        <begin position="103"/>
        <end position="156"/>
    </location>
</feature>
<evidence type="ECO:0000313" key="9">
    <source>
        <dbReference type="EMBL" id="NRD22574.1"/>
    </source>
</evidence>
<dbReference type="InterPro" id="IPR000014">
    <property type="entry name" value="PAS"/>
</dbReference>
<feature type="domain" description="PAS" evidence="7">
    <location>
        <begin position="52"/>
        <end position="99"/>
    </location>
</feature>
<dbReference type="RefSeq" id="WP_173300245.1">
    <property type="nucleotide sequence ID" value="NZ_JABRWQ010000002.1"/>
</dbReference>
<dbReference type="InterPro" id="IPR013655">
    <property type="entry name" value="PAS_fold_3"/>
</dbReference>
<dbReference type="EMBL" id="JABRWQ010000002">
    <property type="protein sequence ID" value="NRD22574.1"/>
    <property type="molecule type" value="Genomic_DNA"/>
</dbReference>
<feature type="domain" description="Histidine kinase" evidence="6">
    <location>
        <begin position="174"/>
        <end position="391"/>
    </location>
</feature>
<dbReference type="SMART" id="SM00086">
    <property type="entry name" value="PAC"/>
    <property type="match status" value="1"/>
</dbReference>
<comment type="caution">
    <text evidence="9">The sequence shown here is derived from an EMBL/GenBank/DDBJ whole genome shotgun (WGS) entry which is preliminary data.</text>
</comment>
<dbReference type="InterPro" id="IPR003594">
    <property type="entry name" value="HATPase_dom"/>
</dbReference>
<evidence type="ECO:0000313" key="10">
    <source>
        <dbReference type="Proteomes" id="UP000805085"/>
    </source>
</evidence>
<evidence type="ECO:0000259" key="7">
    <source>
        <dbReference type="PROSITE" id="PS50112"/>
    </source>
</evidence>
<dbReference type="InterPro" id="IPR052162">
    <property type="entry name" value="Sensor_kinase/Photoreceptor"/>
</dbReference>
<evidence type="ECO:0000256" key="2">
    <source>
        <dbReference type="ARBA" id="ARBA00012438"/>
    </source>
</evidence>